<evidence type="ECO:0000259" key="2">
    <source>
        <dbReference type="Pfam" id="PF09374"/>
    </source>
</evidence>
<dbReference type="SUPFAM" id="SSF53955">
    <property type="entry name" value="Lysozyme-like"/>
    <property type="match status" value="1"/>
</dbReference>
<proteinExistence type="predicted"/>
<protein>
    <recommendedName>
        <fullName evidence="4">Peptidoglycan domain protein</fullName>
    </recommendedName>
</protein>
<evidence type="ECO:0000313" key="3">
    <source>
        <dbReference type="EMBL" id="HEN41659.1"/>
    </source>
</evidence>
<dbReference type="InterPro" id="IPR023346">
    <property type="entry name" value="Lysozyme-like_dom_sf"/>
</dbReference>
<sequence>MPRMPQSGKGMSQRFQRAFTAVMGREGGWADNPADHGGETYKGIARKFWASWPGWAIVDVIKGDYRATAPRFGCPGYKTYAADLSKRLADHSGLQYLVEIFYWKNFWLAAYDSLSYEPLAVWLFDKGVNMGLSGGKSRAHRWLQEALAVTVDGLIGPQTIRAVNSHPEPARLLEEAREKAREYYRSLARHDPSQAQFLAGWLARA</sequence>
<dbReference type="EMBL" id="DSOV01000016">
    <property type="protein sequence ID" value="HEN41659.1"/>
    <property type="molecule type" value="Genomic_DNA"/>
</dbReference>
<dbReference type="Gene3D" id="1.20.141.10">
    <property type="entry name" value="Chitosanase, subunit A, domain 1"/>
    <property type="match status" value="1"/>
</dbReference>
<name>A0A831UFU7_GEOME</name>
<feature type="domain" description="Peptidoglycan binding" evidence="2">
    <location>
        <begin position="139"/>
        <end position="205"/>
    </location>
</feature>
<dbReference type="AlphaFoldDB" id="A0A831UFU7"/>
<accession>A0A831UFU7</accession>
<dbReference type="Pfam" id="PF05838">
    <property type="entry name" value="Glyco_hydro_108"/>
    <property type="match status" value="1"/>
</dbReference>
<evidence type="ECO:0000259" key="1">
    <source>
        <dbReference type="Pfam" id="PF05838"/>
    </source>
</evidence>
<feature type="domain" description="TtsA-like Glycoside hydrolase family 108" evidence="1">
    <location>
        <begin position="20"/>
        <end position="131"/>
    </location>
</feature>
<dbReference type="InterPro" id="IPR018537">
    <property type="entry name" value="Peptidoglycan-bd_3"/>
</dbReference>
<dbReference type="InterPro" id="IPR008565">
    <property type="entry name" value="TtsA-like_GH18_dom"/>
</dbReference>
<reference evidence="3" key="1">
    <citation type="journal article" date="2020" name="mSystems">
        <title>Genome- and Community-Level Interaction Insights into Carbon Utilization and Element Cycling Functions of Hydrothermarchaeota in Hydrothermal Sediment.</title>
        <authorList>
            <person name="Zhou Z."/>
            <person name="Liu Y."/>
            <person name="Xu W."/>
            <person name="Pan J."/>
            <person name="Luo Z.H."/>
            <person name="Li M."/>
        </authorList>
    </citation>
    <scope>NUCLEOTIDE SEQUENCE [LARGE SCALE GENOMIC DNA]</scope>
    <source>
        <strain evidence="3">SpSt-349</strain>
    </source>
</reference>
<organism evidence="3">
    <name type="scientific">Geobacter metallireducens</name>
    <dbReference type="NCBI Taxonomy" id="28232"/>
    <lineage>
        <taxon>Bacteria</taxon>
        <taxon>Pseudomonadati</taxon>
        <taxon>Thermodesulfobacteriota</taxon>
        <taxon>Desulfuromonadia</taxon>
        <taxon>Geobacterales</taxon>
        <taxon>Geobacteraceae</taxon>
        <taxon>Geobacter</taxon>
    </lineage>
</organism>
<evidence type="ECO:0008006" key="4">
    <source>
        <dbReference type="Google" id="ProtNLM"/>
    </source>
</evidence>
<gene>
    <name evidence="3" type="ORF">ENQ87_04655</name>
</gene>
<comment type="caution">
    <text evidence="3">The sequence shown here is derived from an EMBL/GenBank/DDBJ whole genome shotgun (WGS) entry which is preliminary data.</text>
</comment>
<dbReference type="Pfam" id="PF09374">
    <property type="entry name" value="PG_binding_3"/>
    <property type="match status" value="1"/>
</dbReference>